<dbReference type="RefSeq" id="WP_151119118.1">
    <property type="nucleotide sequence ID" value="NZ_CP042582.1"/>
</dbReference>
<evidence type="ECO:0000256" key="2">
    <source>
        <dbReference type="SAM" id="SignalP"/>
    </source>
</evidence>
<sequence>MFTRQIGPGRHRPVRRLAVLLAALALLLGLSSAAPHAQQAATGDVFSSSGGGGDVFSSSGGRSCGYPGLSYDMSRLEAAVKNYPNGRLLIVTMQEKREIEEQLAAQNPRATPRVQMAPCFNCSREYEACILFSRDGPIPDDVFASNAPPGGDEYGSNGGGNPPPGGDDYGSNGGNNPPGSGDDGDPGSNGPLAPVLYGACPADYSNMDRPGLSPEMHYALGFSQAARKCMADTVSIQNLALAAAAAKFKQVAAILMVLAAPQVLDGVLHPPGVSRNPDPYLQGREEGKRLCEWGLKVSPVMVARCPAKSPAKPLTCTAAQAQNGYGVAQRQVQANEPTRTDCFPCSLAWLMGEHYTPPASGGRPWDLFADIVPLLKQRFGELIPQGPELPCWRQLAQSKGLPGSMSITAIEQEMLAAGDGAKGVVLWKGVGEEAGHVIGVKNEGGQVQFWDEQQRMDGRFWFSMLEGKWVTFYRVQ</sequence>
<feature type="region of interest" description="Disordered" evidence="1">
    <location>
        <begin position="140"/>
        <end position="192"/>
    </location>
</feature>
<evidence type="ECO:0000256" key="1">
    <source>
        <dbReference type="SAM" id="MobiDB-lite"/>
    </source>
</evidence>
<evidence type="ECO:0000313" key="4">
    <source>
        <dbReference type="EMBL" id="QEX23778.1"/>
    </source>
</evidence>
<evidence type="ECO:0000313" key="5">
    <source>
        <dbReference type="Proteomes" id="UP000325797"/>
    </source>
</evidence>
<protein>
    <recommendedName>
        <fullName evidence="3">Tox-PL domain-containing protein</fullName>
    </recommendedName>
</protein>
<dbReference type="InterPro" id="IPR028908">
    <property type="entry name" value="Tox-PL_dom"/>
</dbReference>
<evidence type="ECO:0000259" key="3">
    <source>
        <dbReference type="Pfam" id="PF15644"/>
    </source>
</evidence>
<dbReference type="KEGG" id="hadh:FRZ61_37170"/>
<gene>
    <name evidence="4" type="ORF">FRZ61_37170</name>
</gene>
<accession>A0A5J6N1G5</accession>
<feature type="domain" description="Tox-PL" evidence="3">
    <location>
        <begin position="406"/>
        <end position="455"/>
    </location>
</feature>
<feature type="compositionally biased region" description="Low complexity" evidence="1">
    <location>
        <begin position="174"/>
        <end position="191"/>
    </location>
</feature>
<proteinExistence type="predicted"/>
<dbReference type="Pfam" id="PF15644">
    <property type="entry name" value="Gln_amidase"/>
    <property type="match status" value="1"/>
</dbReference>
<dbReference type="Proteomes" id="UP000325797">
    <property type="component" value="Chromosome"/>
</dbReference>
<feature type="chain" id="PRO_5023829774" description="Tox-PL domain-containing protein" evidence="2">
    <location>
        <begin position="38"/>
        <end position="476"/>
    </location>
</feature>
<reference evidence="4 5" key="1">
    <citation type="submission" date="2019-08" db="EMBL/GenBank/DDBJ databases">
        <title>Hyperibacter terrae gen. nov., sp. nov. and Hyperibacter viscosus sp. nov., two new members in the family Rhodospirillaceae isolated from the rhizosphere of Hypericum perforatum.</title>
        <authorList>
            <person name="Noviana Z."/>
        </authorList>
    </citation>
    <scope>NUCLEOTIDE SEQUENCE [LARGE SCALE GENOMIC DNA]</scope>
    <source>
        <strain evidence="4 5">R5959</strain>
    </source>
</reference>
<organism evidence="4 5">
    <name type="scientific">Hypericibacter adhaerens</name>
    <dbReference type="NCBI Taxonomy" id="2602016"/>
    <lineage>
        <taxon>Bacteria</taxon>
        <taxon>Pseudomonadati</taxon>
        <taxon>Pseudomonadota</taxon>
        <taxon>Alphaproteobacteria</taxon>
        <taxon>Rhodospirillales</taxon>
        <taxon>Dongiaceae</taxon>
        <taxon>Hypericibacter</taxon>
    </lineage>
</organism>
<name>A0A5J6N1G5_9PROT</name>
<dbReference type="AlphaFoldDB" id="A0A5J6N1G5"/>
<keyword evidence="5" id="KW-1185">Reference proteome</keyword>
<dbReference type="OrthoDB" id="9791602at2"/>
<keyword evidence="2" id="KW-0732">Signal</keyword>
<dbReference type="EMBL" id="CP042582">
    <property type="protein sequence ID" value="QEX23778.1"/>
    <property type="molecule type" value="Genomic_DNA"/>
</dbReference>
<feature type="signal peptide" evidence="2">
    <location>
        <begin position="1"/>
        <end position="37"/>
    </location>
</feature>